<gene>
    <name evidence="2" type="ORF">SEVIR_6G080800v2</name>
</gene>
<proteinExistence type="predicted"/>
<sequence>MAGQALFRRGAAQVESRSFYPRRCHCQKWPDRQSWTKYFRNMVQPSRWSGLSVLATSEPAPKRRVRNGNKALAAGDSVLASNKDEDLGLR</sequence>
<protein>
    <submittedName>
        <fullName evidence="2">Uncharacterized protein</fullName>
    </submittedName>
</protein>
<evidence type="ECO:0000313" key="2">
    <source>
        <dbReference type="EMBL" id="TKW09240.1"/>
    </source>
</evidence>
<dbReference type="EMBL" id="CM016557">
    <property type="protein sequence ID" value="TKW09240.1"/>
    <property type="molecule type" value="Genomic_DNA"/>
</dbReference>
<accession>A0A4U6U197</accession>
<feature type="region of interest" description="Disordered" evidence="1">
    <location>
        <begin position="57"/>
        <end position="90"/>
    </location>
</feature>
<dbReference type="Gramene" id="TKW09240">
    <property type="protein sequence ID" value="TKW09240"/>
    <property type="gene ID" value="SEVIR_6G080800v2"/>
</dbReference>
<organism evidence="2 3">
    <name type="scientific">Setaria viridis</name>
    <name type="common">Green bristlegrass</name>
    <name type="synonym">Setaria italica subsp. viridis</name>
    <dbReference type="NCBI Taxonomy" id="4556"/>
    <lineage>
        <taxon>Eukaryota</taxon>
        <taxon>Viridiplantae</taxon>
        <taxon>Streptophyta</taxon>
        <taxon>Embryophyta</taxon>
        <taxon>Tracheophyta</taxon>
        <taxon>Spermatophyta</taxon>
        <taxon>Magnoliopsida</taxon>
        <taxon>Liliopsida</taxon>
        <taxon>Poales</taxon>
        <taxon>Poaceae</taxon>
        <taxon>PACMAD clade</taxon>
        <taxon>Panicoideae</taxon>
        <taxon>Panicodae</taxon>
        <taxon>Paniceae</taxon>
        <taxon>Cenchrinae</taxon>
        <taxon>Setaria</taxon>
    </lineage>
</organism>
<keyword evidence="3" id="KW-1185">Reference proteome</keyword>
<dbReference type="AlphaFoldDB" id="A0A4U6U197"/>
<reference evidence="2" key="1">
    <citation type="submission" date="2019-03" db="EMBL/GenBank/DDBJ databases">
        <title>WGS assembly of Setaria viridis.</title>
        <authorList>
            <person name="Huang P."/>
            <person name="Jenkins J."/>
            <person name="Grimwood J."/>
            <person name="Barry K."/>
            <person name="Healey A."/>
            <person name="Mamidi S."/>
            <person name="Sreedasyam A."/>
            <person name="Shu S."/>
            <person name="Feldman M."/>
            <person name="Wu J."/>
            <person name="Yu Y."/>
            <person name="Chen C."/>
            <person name="Johnson J."/>
            <person name="Rokhsar D."/>
            <person name="Baxter I."/>
            <person name="Schmutz J."/>
            <person name="Brutnell T."/>
            <person name="Kellogg E."/>
        </authorList>
    </citation>
    <scope>NUCLEOTIDE SEQUENCE [LARGE SCALE GENOMIC DNA]</scope>
</reference>
<name>A0A4U6U197_SETVI</name>
<evidence type="ECO:0000256" key="1">
    <source>
        <dbReference type="SAM" id="MobiDB-lite"/>
    </source>
</evidence>
<evidence type="ECO:0000313" key="3">
    <source>
        <dbReference type="Proteomes" id="UP000298652"/>
    </source>
</evidence>
<dbReference type="Proteomes" id="UP000298652">
    <property type="component" value="Chromosome 6"/>
</dbReference>